<dbReference type="Pfam" id="PF00356">
    <property type="entry name" value="LacI"/>
    <property type="match status" value="1"/>
</dbReference>
<organism evidence="5 6">
    <name type="scientific">Paenibacillus cisolokensis</name>
    <dbReference type="NCBI Taxonomy" id="1658519"/>
    <lineage>
        <taxon>Bacteria</taxon>
        <taxon>Bacillati</taxon>
        <taxon>Bacillota</taxon>
        <taxon>Bacilli</taxon>
        <taxon>Bacillales</taxon>
        <taxon>Paenibacillaceae</taxon>
        <taxon>Paenibacillus</taxon>
    </lineage>
</organism>
<dbReference type="PROSITE" id="PS50932">
    <property type="entry name" value="HTH_LACI_2"/>
    <property type="match status" value="1"/>
</dbReference>
<dbReference type="PANTHER" id="PTHR30146">
    <property type="entry name" value="LACI-RELATED TRANSCRIPTIONAL REPRESSOR"/>
    <property type="match status" value="1"/>
</dbReference>
<reference evidence="5 6" key="1">
    <citation type="submission" date="2021-04" db="EMBL/GenBank/DDBJ databases">
        <title>Draft genome sequence of Paenibacillus cisolokensis, LC2-13A.</title>
        <authorList>
            <person name="Uke A."/>
            <person name="Chhe C."/>
            <person name="Baramee S."/>
            <person name="Kosugi A."/>
        </authorList>
    </citation>
    <scope>NUCLEOTIDE SEQUENCE [LARGE SCALE GENOMIC DNA]</scope>
    <source>
        <strain evidence="5 6">LC2-13A</strain>
    </source>
</reference>
<proteinExistence type="predicted"/>
<dbReference type="SMART" id="SM00354">
    <property type="entry name" value="HTH_LACI"/>
    <property type="match status" value="1"/>
</dbReference>
<evidence type="ECO:0000313" key="5">
    <source>
        <dbReference type="EMBL" id="GIQ62695.1"/>
    </source>
</evidence>
<accession>A0ABQ4N3G8</accession>
<dbReference type="PANTHER" id="PTHR30146:SF109">
    <property type="entry name" value="HTH-TYPE TRANSCRIPTIONAL REGULATOR GALS"/>
    <property type="match status" value="1"/>
</dbReference>
<dbReference type="InterPro" id="IPR000843">
    <property type="entry name" value="HTH_LacI"/>
</dbReference>
<dbReference type="Proteomes" id="UP000680304">
    <property type="component" value="Unassembled WGS sequence"/>
</dbReference>
<feature type="domain" description="HTH lacI-type" evidence="4">
    <location>
        <begin position="3"/>
        <end position="57"/>
    </location>
</feature>
<keyword evidence="6" id="KW-1185">Reference proteome</keyword>
<dbReference type="EMBL" id="BOVJ01000040">
    <property type="protein sequence ID" value="GIQ62695.1"/>
    <property type="molecule type" value="Genomic_DNA"/>
</dbReference>
<dbReference type="CDD" id="cd01392">
    <property type="entry name" value="HTH_LacI"/>
    <property type="match status" value="1"/>
</dbReference>
<comment type="caution">
    <text evidence="5">The sequence shown here is derived from an EMBL/GenBank/DDBJ whole genome shotgun (WGS) entry which is preliminary data.</text>
</comment>
<dbReference type="InterPro" id="IPR010982">
    <property type="entry name" value="Lambda_DNA-bd_dom_sf"/>
</dbReference>
<dbReference type="Gene3D" id="3.40.50.2300">
    <property type="match status" value="2"/>
</dbReference>
<keyword evidence="1" id="KW-0805">Transcription regulation</keyword>
<dbReference type="Pfam" id="PF13377">
    <property type="entry name" value="Peripla_BP_3"/>
    <property type="match status" value="1"/>
</dbReference>
<name>A0ABQ4N3G8_9BACL</name>
<evidence type="ECO:0000256" key="1">
    <source>
        <dbReference type="ARBA" id="ARBA00023015"/>
    </source>
</evidence>
<dbReference type="RefSeq" id="WP_062496206.1">
    <property type="nucleotide sequence ID" value="NZ_BOVJ01000040.1"/>
</dbReference>
<dbReference type="CDD" id="cd06267">
    <property type="entry name" value="PBP1_LacI_sugar_binding-like"/>
    <property type="match status" value="1"/>
</dbReference>
<dbReference type="InterPro" id="IPR046335">
    <property type="entry name" value="LacI/GalR-like_sensor"/>
</dbReference>
<gene>
    <name evidence="5" type="ORF">PACILC2_12630</name>
</gene>
<evidence type="ECO:0000256" key="3">
    <source>
        <dbReference type="ARBA" id="ARBA00023163"/>
    </source>
</evidence>
<dbReference type="SUPFAM" id="SSF53822">
    <property type="entry name" value="Periplasmic binding protein-like I"/>
    <property type="match status" value="1"/>
</dbReference>
<dbReference type="InterPro" id="IPR028082">
    <property type="entry name" value="Peripla_BP_I"/>
</dbReference>
<protein>
    <submittedName>
        <fullName evidence="5">LacI family transcriptional regulator</fullName>
    </submittedName>
</protein>
<keyword evidence="3" id="KW-0804">Transcription</keyword>
<dbReference type="Gene3D" id="1.10.260.40">
    <property type="entry name" value="lambda repressor-like DNA-binding domains"/>
    <property type="match status" value="1"/>
</dbReference>
<keyword evidence="2" id="KW-0238">DNA-binding</keyword>
<evidence type="ECO:0000313" key="6">
    <source>
        <dbReference type="Proteomes" id="UP000680304"/>
    </source>
</evidence>
<evidence type="ECO:0000259" key="4">
    <source>
        <dbReference type="PROSITE" id="PS50932"/>
    </source>
</evidence>
<sequence length="328" mass="36591">MGITIKEIARRCGVSIGTVDRALNGRPGIKEETKRRILEVARQANYEPDTVARSLASGRSRTIGIVIGDLNNRSFAQLVNAAERTAREKGYLVQLMLTGKESEPEKQCLAHLKSRKADGIVLFPVNKGERFEAFLDRLGLPLVAVCNRLSERRSYVGIDDRSAMAEAADRAWTAGYRRFVYICPPLTYRESHNIHTQAERFDGFREALSRRGAEEPIVVTSQDFVSELAKLEFGGAARTAVFCSCDAYALEALNHFRARGVRVPEDAGITGFDNIDMLKYVSPRLTTVHYDMEEIGRSAVELLVEQIETGQAPRQLTLPYRYVAGDSM</sequence>
<evidence type="ECO:0000256" key="2">
    <source>
        <dbReference type="ARBA" id="ARBA00023125"/>
    </source>
</evidence>
<dbReference type="SUPFAM" id="SSF47413">
    <property type="entry name" value="lambda repressor-like DNA-binding domains"/>
    <property type="match status" value="1"/>
</dbReference>